<dbReference type="GO" id="GO:0016020">
    <property type="term" value="C:membrane"/>
    <property type="evidence" value="ECO:0007669"/>
    <property type="project" value="InterPro"/>
</dbReference>
<dbReference type="InterPro" id="IPR037185">
    <property type="entry name" value="EmrE-like"/>
</dbReference>
<sequence>MEIVLAAAAACVYGLGDYCGGRASRRADSFAVTFVGQIFSVLVLGVALVALADPVAPLRDWMWGAAGGAGGFVGLSMFYFALAKGSMTVVAPTTAVVSAVLPAAAGIGFGERPSFVAYVGVVVAIVGVALVSGAVGVAHVPTSRRIMAIAALGGCGFGWMFVCLDRTGDDSGMWPLLAARIASISIAAVVVFGRRTSIGRSFPRLALLAGVFDMGANVLFLLANREGLLTLVSVITALYPVSTIVLAMRFDRERATRSQFVGMLLAGVALTLVALGR</sequence>
<feature type="transmembrane region" description="Helical" evidence="1">
    <location>
        <begin position="228"/>
        <end position="248"/>
    </location>
</feature>
<feature type="domain" description="EamA" evidence="2">
    <location>
        <begin position="3"/>
        <end position="132"/>
    </location>
</feature>
<dbReference type="InterPro" id="IPR000620">
    <property type="entry name" value="EamA_dom"/>
</dbReference>
<protein>
    <submittedName>
        <fullName evidence="3">Unannotated protein</fullName>
    </submittedName>
</protein>
<feature type="transmembrane region" description="Helical" evidence="1">
    <location>
        <begin position="260"/>
        <end position="276"/>
    </location>
</feature>
<dbReference type="AlphaFoldDB" id="A0A6J6DYH4"/>
<feature type="transmembrane region" description="Helical" evidence="1">
    <location>
        <begin position="30"/>
        <end position="51"/>
    </location>
</feature>
<feature type="domain" description="EamA" evidence="2">
    <location>
        <begin position="150"/>
        <end position="274"/>
    </location>
</feature>
<feature type="transmembrane region" description="Helical" evidence="1">
    <location>
        <begin position="115"/>
        <end position="138"/>
    </location>
</feature>
<feature type="transmembrane region" description="Helical" evidence="1">
    <location>
        <begin position="205"/>
        <end position="222"/>
    </location>
</feature>
<keyword evidence="1" id="KW-0472">Membrane</keyword>
<reference evidence="3" key="1">
    <citation type="submission" date="2020-05" db="EMBL/GenBank/DDBJ databases">
        <authorList>
            <person name="Chiriac C."/>
            <person name="Salcher M."/>
            <person name="Ghai R."/>
            <person name="Kavagutti S V."/>
        </authorList>
    </citation>
    <scope>NUCLEOTIDE SEQUENCE</scope>
</reference>
<keyword evidence="1" id="KW-1133">Transmembrane helix</keyword>
<evidence type="ECO:0000313" key="3">
    <source>
        <dbReference type="EMBL" id="CAB4569211.1"/>
    </source>
</evidence>
<dbReference type="Pfam" id="PF00892">
    <property type="entry name" value="EamA"/>
    <property type="match status" value="2"/>
</dbReference>
<dbReference type="SUPFAM" id="SSF103481">
    <property type="entry name" value="Multidrug resistance efflux transporter EmrE"/>
    <property type="match status" value="2"/>
</dbReference>
<feature type="transmembrane region" description="Helical" evidence="1">
    <location>
        <begin position="145"/>
        <end position="162"/>
    </location>
</feature>
<accession>A0A6J6DYH4</accession>
<name>A0A6J6DYH4_9ZZZZ</name>
<evidence type="ECO:0000256" key="1">
    <source>
        <dbReference type="SAM" id="Phobius"/>
    </source>
</evidence>
<feature type="transmembrane region" description="Helical" evidence="1">
    <location>
        <begin position="63"/>
        <end position="82"/>
    </location>
</feature>
<proteinExistence type="predicted"/>
<gene>
    <name evidence="3" type="ORF">UFOPK1722_00263</name>
</gene>
<feature type="transmembrane region" description="Helical" evidence="1">
    <location>
        <begin position="89"/>
        <end position="109"/>
    </location>
</feature>
<feature type="transmembrane region" description="Helical" evidence="1">
    <location>
        <begin position="174"/>
        <end position="193"/>
    </location>
</feature>
<keyword evidence="1" id="KW-0812">Transmembrane</keyword>
<organism evidence="3">
    <name type="scientific">freshwater metagenome</name>
    <dbReference type="NCBI Taxonomy" id="449393"/>
    <lineage>
        <taxon>unclassified sequences</taxon>
        <taxon>metagenomes</taxon>
        <taxon>ecological metagenomes</taxon>
    </lineage>
</organism>
<dbReference type="EMBL" id="CAEZTS010000013">
    <property type="protein sequence ID" value="CAB4569211.1"/>
    <property type="molecule type" value="Genomic_DNA"/>
</dbReference>
<evidence type="ECO:0000259" key="2">
    <source>
        <dbReference type="Pfam" id="PF00892"/>
    </source>
</evidence>